<protein>
    <submittedName>
        <fullName evidence="2">Uncharacterized protein</fullName>
    </submittedName>
</protein>
<evidence type="ECO:0000313" key="2">
    <source>
        <dbReference type="EMBL" id="EMD38070.1"/>
    </source>
</evidence>
<feature type="region of interest" description="Disordered" evidence="1">
    <location>
        <begin position="242"/>
        <end position="274"/>
    </location>
</feature>
<sequence length="274" mass="30151">MTPVTSSHPRTTRRAQGYGASLSWTTPSRTSRWEAIGLGALSRRPIARSRLPCLCWLQQPPPATSQTHTFKFHLDMFYRHARSARPPNVRTPAVLTVLTVFYSPTPRVIRPVKNSEDPTAHAPYQDYFAIGDRPRPASSAHPSHPSSSVHGADGRHLWLTSHLRRRLLSRGSVGSDAGPGAAILYDMHHQIRRSTALSTEQTSSSWFQYGAAAASSPVRGHMSSTHILSRPNSAPDACTSGYGTVDVHHPARIGQTRPDRARSRAIKQHVRPSS</sequence>
<evidence type="ECO:0000256" key="1">
    <source>
        <dbReference type="SAM" id="MobiDB-lite"/>
    </source>
</evidence>
<feature type="region of interest" description="Disordered" evidence="1">
    <location>
        <begin position="1"/>
        <end position="21"/>
    </location>
</feature>
<dbReference type="Proteomes" id="UP000016930">
    <property type="component" value="Unassembled WGS sequence"/>
</dbReference>
<name>M2R0N6_CERS8</name>
<feature type="region of interest" description="Disordered" evidence="1">
    <location>
        <begin position="131"/>
        <end position="153"/>
    </location>
</feature>
<dbReference type="EMBL" id="KB445795">
    <property type="protein sequence ID" value="EMD38070.1"/>
    <property type="molecule type" value="Genomic_DNA"/>
</dbReference>
<dbReference type="AlphaFoldDB" id="M2R0N6"/>
<proteinExistence type="predicted"/>
<dbReference type="HOGENOM" id="CLU_1015638_0_0_1"/>
<organism evidence="2 3">
    <name type="scientific">Ceriporiopsis subvermispora (strain B)</name>
    <name type="common">White-rot fungus</name>
    <name type="synonym">Gelatoporia subvermispora</name>
    <dbReference type="NCBI Taxonomy" id="914234"/>
    <lineage>
        <taxon>Eukaryota</taxon>
        <taxon>Fungi</taxon>
        <taxon>Dikarya</taxon>
        <taxon>Basidiomycota</taxon>
        <taxon>Agaricomycotina</taxon>
        <taxon>Agaricomycetes</taxon>
        <taxon>Polyporales</taxon>
        <taxon>Gelatoporiaceae</taxon>
        <taxon>Gelatoporia</taxon>
    </lineage>
</organism>
<keyword evidence="3" id="KW-1185">Reference proteome</keyword>
<feature type="compositionally biased region" description="Basic residues" evidence="1">
    <location>
        <begin position="263"/>
        <end position="274"/>
    </location>
</feature>
<accession>M2R0N6</accession>
<reference evidence="2 3" key="1">
    <citation type="journal article" date="2012" name="Proc. Natl. Acad. Sci. U.S.A.">
        <title>Comparative genomics of Ceriporiopsis subvermispora and Phanerochaete chrysosporium provide insight into selective ligninolysis.</title>
        <authorList>
            <person name="Fernandez-Fueyo E."/>
            <person name="Ruiz-Duenas F.J."/>
            <person name="Ferreira P."/>
            <person name="Floudas D."/>
            <person name="Hibbett D.S."/>
            <person name="Canessa P."/>
            <person name="Larrondo L.F."/>
            <person name="James T.Y."/>
            <person name="Seelenfreund D."/>
            <person name="Lobos S."/>
            <person name="Polanco R."/>
            <person name="Tello M."/>
            <person name="Honda Y."/>
            <person name="Watanabe T."/>
            <person name="Watanabe T."/>
            <person name="Ryu J.S."/>
            <person name="Kubicek C.P."/>
            <person name="Schmoll M."/>
            <person name="Gaskell J."/>
            <person name="Hammel K.E."/>
            <person name="St John F.J."/>
            <person name="Vanden Wymelenberg A."/>
            <person name="Sabat G."/>
            <person name="Splinter BonDurant S."/>
            <person name="Syed K."/>
            <person name="Yadav J.S."/>
            <person name="Doddapaneni H."/>
            <person name="Subramanian V."/>
            <person name="Lavin J.L."/>
            <person name="Oguiza J.A."/>
            <person name="Perez G."/>
            <person name="Pisabarro A.G."/>
            <person name="Ramirez L."/>
            <person name="Santoyo F."/>
            <person name="Master E."/>
            <person name="Coutinho P.M."/>
            <person name="Henrissat B."/>
            <person name="Lombard V."/>
            <person name="Magnuson J.K."/>
            <person name="Kuees U."/>
            <person name="Hori C."/>
            <person name="Igarashi K."/>
            <person name="Samejima M."/>
            <person name="Held B.W."/>
            <person name="Barry K.W."/>
            <person name="LaButti K.M."/>
            <person name="Lapidus A."/>
            <person name="Lindquist E.A."/>
            <person name="Lucas S.M."/>
            <person name="Riley R."/>
            <person name="Salamov A.A."/>
            <person name="Hoffmeister D."/>
            <person name="Schwenk D."/>
            <person name="Hadar Y."/>
            <person name="Yarden O."/>
            <person name="de Vries R.P."/>
            <person name="Wiebenga A."/>
            <person name="Stenlid J."/>
            <person name="Eastwood D."/>
            <person name="Grigoriev I.V."/>
            <person name="Berka R.M."/>
            <person name="Blanchette R.A."/>
            <person name="Kersten P."/>
            <person name="Martinez A.T."/>
            <person name="Vicuna R."/>
            <person name="Cullen D."/>
        </authorList>
    </citation>
    <scope>NUCLEOTIDE SEQUENCE [LARGE SCALE GENOMIC DNA]</scope>
    <source>
        <strain evidence="2 3">B</strain>
    </source>
</reference>
<feature type="compositionally biased region" description="Low complexity" evidence="1">
    <location>
        <begin position="136"/>
        <end position="148"/>
    </location>
</feature>
<evidence type="ECO:0000313" key="3">
    <source>
        <dbReference type="Proteomes" id="UP000016930"/>
    </source>
</evidence>
<gene>
    <name evidence="2" type="ORF">CERSUDRAFT_93592</name>
</gene>